<evidence type="ECO:0000256" key="2">
    <source>
        <dbReference type="ARBA" id="ARBA00022475"/>
    </source>
</evidence>
<dbReference type="EMBL" id="JAKZFC010000009">
    <property type="protein sequence ID" value="MCH7323642.1"/>
    <property type="molecule type" value="Genomic_DNA"/>
</dbReference>
<comment type="similarity">
    <text evidence="7">Belongs to the methyl-accepting chemotaxis (MCP) protein family.</text>
</comment>
<evidence type="ECO:0000313" key="13">
    <source>
        <dbReference type="Proteomes" id="UP001316087"/>
    </source>
</evidence>
<sequence length="563" mass="61567">MKSLSITTKINGLIIASIALITLAVSFGVIQIVEKTLLHTYEKNLLNLSYSNNQYLDTLFKGDWHVENGSLFKGEENVENMNDELDLFLSDMGIVSTIFLNDTRIATNVKIDGKRAVGTTASKQVSQKVLNGETYIGTADVVNVPHLTVYTPIKDKNGNVIGMWFVGESIELIDSAIANVRNIILIIISVVGIFAITISIFVVRRIVAPIKTIRKQLYGISKGEGDLTQTLQVQTNDEIGDLANSFNDMLAKLREMMSEISNTAEEMTISCEDLFESAAQSTNFTNDITNSLHEVAKGAETQRKITVQSENDINSLHENINQVGQAIERIEQSTIHTSNQAAAGNDAIQMVVTQMESIRWSVLESEKVIQQLGEQSNEIGLISDVITNIADQTNLLALNAAIEAARAGEHGKGFAVVAEEVRILAEQSKNSAHQITDLIAAVQSNTDKAVHMMSKGSQEVTSGIQVVSNTEHTFSEIHDSIQSENIQFKQIVQLTDQIESSIQSIHQVTLKTSAIAEQSAMKATSTAQLSDQELAAMEEITASAKSLEQASEGLSKLIHRFKF</sequence>
<dbReference type="SMART" id="SM00304">
    <property type="entry name" value="HAMP"/>
    <property type="match status" value="1"/>
</dbReference>
<dbReference type="PANTHER" id="PTHR32089">
    <property type="entry name" value="METHYL-ACCEPTING CHEMOTAXIS PROTEIN MCPB"/>
    <property type="match status" value="1"/>
</dbReference>
<dbReference type="Pfam" id="PF00672">
    <property type="entry name" value="HAMP"/>
    <property type="match status" value="1"/>
</dbReference>
<keyword evidence="2" id="KW-1003">Cell membrane</keyword>
<dbReference type="InterPro" id="IPR029151">
    <property type="entry name" value="Sensor-like_sf"/>
</dbReference>
<dbReference type="Gene3D" id="1.10.287.950">
    <property type="entry name" value="Methyl-accepting chemotaxis protein"/>
    <property type="match status" value="1"/>
</dbReference>
<dbReference type="PANTHER" id="PTHR32089:SF112">
    <property type="entry name" value="LYSOZYME-LIKE PROTEIN-RELATED"/>
    <property type="match status" value="1"/>
</dbReference>
<comment type="subcellular location">
    <subcellularLocation>
        <location evidence="1">Cell membrane</location>
        <topology evidence="1">Multi-pass membrane protein</topology>
    </subcellularLocation>
</comment>
<organism evidence="12 13">
    <name type="scientific">Solibacillus palustris</name>
    <dbReference type="NCBI Taxonomy" id="2908203"/>
    <lineage>
        <taxon>Bacteria</taxon>
        <taxon>Bacillati</taxon>
        <taxon>Bacillota</taxon>
        <taxon>Bacilli</taxon>
        <taxon>Bacillales</taxon>
        <taxon>Caryophanaceae</taxon>
        <taxon>Solibacillus</taxon>
    </lineage>
</organism>
<feature type="domain" description="HAMP" evidence="11">
    <location>
        <begin position="204"/>
        <end position="258"/>
    </location>
</feature>
<dbReference type="PRINTS" id="PR00260">
    <property type="entry name" value="CHEMTRNSDUCR"/>
</dbReference>
<evidence type="ECO:0000256" key="8">
    <source>
        <dbReference type="PROSITE-ProRule" id="PRU00284"/>
    </source>
</evidence>
<dbReference type="Gene3D" id="6.10.340.10">
    <property type="match status" value="1"/>
</dbReference>
<keyword evidence="3 9" id="KW-0812">Transmembrane</keyword>
<dbReference type="CDD" id="cd06225">
    <property type="entry name" value="HAMP"/>
    <property type="match status" value="1"/>
</dbReference>
<dbReference type="Proteomes" id="UP001316087">
    <property type="component" value="Unassembled WGS sequence"/>
</dbReference>
<evidence type="ECO:0000256" key="5">
    <source>
        <dbReference type="ARBA" id="ARBA00023136"/>
    </source>
</evidence>
<keyword evidence="13" id="KW-1185">Reference proteome</keyword>
<dbReference type="SUPFAM" id="SSF58104">
    <property type="entry name" value="Methyl-accepting chemotaxis protein (MCP) signaling domain"/>
    <property type="match status" value="1"/>
</dbReference>
<evidence type="ECO:0000256" key="9">
    <source>
        <dbReference type="SAM" id="Phobius"/>
    </source>
</evidence>
<dbReference type="InterPro" id="IPR004090">
    <property type="entry name" value="Chemotax_Me-accpt_rcpt"/>
</dbReference>
<evidence type="ECO:0000259" key="10">
    <source>
        <dbReference type="PROSITE" id="PS50111"/>
    </source>
</evidence>
<comment type="caution">
    <text evidence="12">The sequence shown here is derived from an EMBL/GenBank/DDBJ whole genome shotgun (WGS) entry which is preliminary data.</text>
</comment>
<evidence type="ECO:0000256" key="4">
    <source>
        <dbReference type="ARBA" id="ARBA00022989"/>
    </source>
</evidence>
<dbReference type="Pfam" id="PF00015">
    <property type="entry name" value="MCPsignal"/>
    <property type="match status" value="1"/>
</dbReference>
<evidence type="ECO:0000256" key="6">
    <source>
        <dbReference type="ARBA" id="ARBA00023224"/>
    </source>
</evidence>
<evidence type="ECO:0000256" key="7">
    <source>
        <dbReference type="ARBA" id="ARBA00029447"/>
    </source>
</evidence>
<proteinExistence type="inferred from homology"/>
<dbReference type="RefSeq" id="WP_241370803.1">
    <property type="nucleotide sequence ID" value="NZ_JAKZFC010000009.1"/>
</dbReference>
<evidence type="ECO:0000256" key="1">
    <source>
        <dbReference type="ARBA" id="ARBA00004651"/>
    </source>
</evidence>
<evidence type="ECO:0000259" key="11">
    <source>
        <dbReference type="PROSITE" id="PS50885"/>
    </source>
</evidence>
<keyword evidence="6 8" id="KW-0807">Transducer</keyword>
<dbReference type="PROSITE" id="PS50885">
    <property type="entry name" value="HAMP"/>
    <property type="match status" value="1"/>
</dbReference>
<gene>
    <name evidence="12" type="ORF">LZ480_17365</name>
</gene>
<dbReference type="InterPro" id="IPR003660">
    <property type="entry name" value="HAMP_dom"/>
</dbReference>
<feature type="transmembrane region" description="Helical" evidence="9">
    <location>
        <begin position="183"/>
        <end position="207"/>
    </location>
</feature>
<name>A0ABS9UH16_9BACL</name>
<feature type="transmembrane region" description="Helical" evidence="9">
    <location>
        <begin position="12"/>
        <end position="33"/>
    </location>
</feature>
<dbReference type="SUPFAM" id="SSF103190">
    <property type="entry name" value="Sensory domain-like"/>
    <property type="match status" value="1"/>
</dbReference>
<evidence type="ECO:0000313" key="12">
    <source>
        <dbReference type="EMBL" id="MCH7323642.1"/>
    </source>
</evidence>
<keyword evidence="4 9" id="KW-1133">Transmembrane helix</keyword>
<dbReference type="SMART" id="SM00283">
    <property type="entry name" value="MA"/>
    <property type="match status" value="1"/>
</dbReference>
<dbReference type="PROSITE" id="PS50111">
    <property type="entry name" value="CHEMOTAXIS_TRANSDUC_2"/>
    <property type="match status" value="1"/>
</dbReference>
<dbReference type="Pfam" id="PF17202">
    <property type="entry name" value="sCache_3_3"/>
    <property type="match status" value="1"/>
</dbReference>
<protein>
    <submittedName>
        <fullName evidence="12">Methyl-accepting chemotaxis protein</fullName>
    </submittedName>
</protein>
<feature type="domain" description="Methyl-accepting transducer" evidence="10">
    <location>
        <begin position="277"/>
        <end position="513"/>
    </location>
</feature>
<dbReference type="InterPro" id="IPR033463">
    <property type="entry name" value="sCache_3"/>
</dbReference>
<reference evidence="12 13" key="1">
    <citation type="submission" date="2022-03" db="EMBL/GenBank/DDBJ databases">
        <authorList>
            <person name="Jo J.-H."/>
            <person name="Im W.-T."/>
        </authorList>
    </citation>
    <scope>NUCLEOTIDE SEQUENCE [LARGE SCALE GENOMIC DNA]</scope>
    <source>
        <strain evidence="12 13">MA9</strain>
    </source>
</reference>
<evidence type="ECO:0000256" key="3">
    <source>
        <dbReference type="ARBA" id="ARBA00022692"/>
    </source>
</evidence>
<dbReference type="CDD" id="cd11386">
    <property type="entry name" value="MCP_signal"/>
    <property type="match status" value="1"/>
</dbReference>
<dbReference type="InterPro" id="IPR004089">
    <property type="entry name" value="MCPsignal_dom"/>
</dbReference>
<accession>A0ABS9UH16</accession>
<keyword evidence="5 9" id="KW-0472">Membrane</keyword>